<keyword evidence="2" id="KW-1185">Reference proteome</keyword>
<organism evidence="1 2">
    <name type="scientific">Leptosphaeria maculans (strain JN3 / isolate v23.1.3 / race Av1-4-5-6-7-8)</name>
    <name type="common">Blackleg fungus</name>
    <name type="synonym">Phoma lingam</name>
    <dbReference type="NCBI Taxonomy" id="985895"/>
    <lineage>
        <taxon>Eukaryota</taxon>
        <taxon>Fungi</taxon>
        <taxon>Dikarya</taxon>
        <taxon>Ascomycota</taxon>
        <taxon>Pezizomycotina</taxon>
        <taxon>Dothideomycetes</taxon>
        <taxon>Pleosporomycetidae</taxon>
        <taxon>Pleosporales</taxon>
        <taxon>Pleosporineae</taxon>
        <taxon>Leptosphaeriaceae</taxon>
        <taxon>Plenodomus</taxon>
        <taxon>Plenodomus lingam/Leptosphaeria maculans species complex</taxon>
    </lineage>
</organism>
<reference evidence="2" key="1">
    <citation type="journal article" date="2011" name="Nat. Commun.">
        <title>Effector diversification within compartments of the Leptosphaeria maculans genome affected by Repeat-Induced Point mutations.</title>
        <authorList>
            <person name="Rouxel T."/>
            <person name="Grandaubert J."/>
            <person name="Hane J.K."/>
            <person name="Hoede C."/>
            <person name="van de Wouw A.P."/>
            <person name="Couloux A."/>
            <person name="Dominguez V."/>
            <person name="Anthouard V."/>
            <person name="Bally P."/>
            <person name="Bourras S."/>
            <person name="Cozijnsen A.J."/>
            <person name="Ciuffetti L.M."/>
            <person name="Degrave A."/>
            <person name="Dilmaghani A."/>
            <person name="Duret L."/>
            <person name="Fudal I."/>
            <person name="Goodwin S.B."/>
            <person name="Gout L."/>
            <person name="Glaser N."/>
            <person name="Linglin J."/>
            <person name="Kema G.H.J."/>
            <person name="Lapalu N."/>
            <person name="Lawrence C.B."/>
            <person name="May K."/>
            <person name="Meyer M."/>
            <person name="Ollivier B."/>
            <person name="Poulain J."/>
            <person name="Schoch C.L."/>
            <person name="Simon A."/>
            <person name="Spatafora J.W."/>
            <person name="Stachowiak A."/>
            <person name="Turgeon B.G."/>
            <person name="Tyler B.M."/>
            <person name="Vincent D."/>
            <person name="Weissenbach J."/>
            <person name="Amselem J."/>
            <person name="Quesneville H."/>
            <person name="Oliver R.P."/>
            <person name="Wincker P."/>
            <person name="Balesdent M.-H."/>
            <person name="Howlett B.J."/>
        </authorList>
    </citation>
    <scope>NUCLEOTIDE SEQUENCE [LARGE SCALE GENOMIC DNA]</scope>
    <source>
        <strain evidence="2">JN3 / isolate v23.1.3 / race Av1-4-5-6-7-8</strain>
    </source>
</reference>
<evidence type="ECO:0000313" key="1">
    <source>
        <dbReference type="EMBL" id="CBY01393.1"/>
    </source>
</evidence>
<sequence>MVERRRYEDAVEPSKAPCTSMELDHQSVKMPLATTVTSS</sequence>
<accession>E5ADV4</accession>
<name>E5ADV4_LEPMJ</name>
<evidence type="ECO:0000313" key="2">
    <source>
        <dbReference type="Proteomes" id="UP000002668"/>
    </source>
</evidence>
<proteinExistence type="predicted"/>
<dbReference type="AlphaFoldDB" id="E5ADV4"/>
<protein>
    <submittedName>
        <fullName evidence="1">Predicted protein</fullName>
    </submittedName>
</protein>
<dbReference type="InParanoid" id="E5ADV4"/>
<dbReference type="VEuPathDB" id="FungiDB:LEMA_uP001800.1"/>
<dbReference type="HOGENOM" id="CLU_3320185_0_0_1"/>
<gene>
    <name evidence="1" type="ORF">LEMA_uP001800.1</name>
</gene>
<dbReference type="EMBL" id="FP929139">
    <property type="protein sequence ID" value="CBY01393.1"/>
    <property type="molecule type" value="Genomic_DNA"/>
</dbReference>
<dbReference type="Proteomes" id="UP000002668">
    <property type="component" value="Genome"/>
</dbReference>